<dbReference type="GO" id="GO:0032259">
    <property type="term" value="P:methylation"/>
    <property type="evidence" value="ECO:0007669"/>
    <property type="project" value="UniProtKB-KW"/>
</dbReference>
<name>A0A4R1P5X8_9GAMM</name>
<evidence type="ECO:0000313" key="2">
    <source>
        <dbReference type="EMBL" id="TCL21662.1"/>
    </source>
</evidence>
<dbReference type="CDD" id="cd02440">
    <property type="entry name" value="AdoMet_MTases"/>
    <property type="match status" value="1"/>
</dbReference>
<accession>A0A4R1P5X8</accession>
<dbReference type="RefSeq" id="WP_207390233.1">
    <property type="nucleotide sequence ID" value="NZ_JBHLST010000035.1"/>
</dbReference>
<proteinExistence type="predicted"/>
<protein>
    <submittedName>
        <fullName evidence="2">C-methyltransferase-like protein</fullName>
    </submittedName>
</protein>
<sequence>MKICRCPICENSRLSLFLLRENVPVHQNLVVECQGSAHDVTRGDLELMVCGSCGFVFNRAFDRSRLSYGEAYDNTQSCSAYFDAYLDDLVRDMVERQGVKNCTIVEVGCGKGSFLRKLVNYPGANNSGYGFDPSYVGPAVELDGRLQFSARYYDEACAGIAADVVVCRHVIEHVPEPLQVLRSVRAALASSSRARVFFETPCVDWILRNRVLWDFFYEHCSLFTAGSLGLAFRRAGFAVERVSHIFSGQYLWLEGSVANVDEALPTDVEVVSLAVAYSSDEQRMRRDWLQRLCSLRQCGKVSLWGAGAKGATFANLIDPDCSLIECVVDLNPRKQGGFIPGTGHPIVAPEELRRRGVSSAVLMNPNYREENIKLLESAGIELNLTDWSE</sequence>
<dbReference type="InterPro" id="IPR013691">
    <property type="entry name" value="MeTrfase_14"/>
</dbReference>
<dbReference type="Gene3D" id="3.40.50.150">
    <property type="entry name" value="Vaccinia Virus protein VP39"/>
    <property type="match status" value="1"/>
</dbReference>
<keyword evidence="2" id="KW-0489">Methyltransferase</keyword>
<dbReference type="SUPFAM" id="SSF53335">
    <property type="entry name" value="S-adenosyl-L-methionine-dependent methyltransferases"/>
    <property type="match status" value="1"/>
</dbReference>
<dbReference type="Pfam" id="PF08484">
    <property type="entry name" value="Methyltransf_14"/>
    <property type="match status" value="1"/>
</dbReference>
<dbReference type="Proteomes" id="UP000295169">
    <property type="component" value="Unassembled WGS sequence"/>
</dbReference>
<comment type="caution">
    <text evidence="2">The sequence shown here is derived from an EMBL/GenBank/DDBJ whole genome shotgun (WGS) entry which is preliminary data.</text>
</comment>
<dbReference type="Pfam" id="PF13489">
    <property type="entry name" value="Methyltransf_23"/>
    <property type="match status" value="1"/>
</dbReference>
<dbReference type="AlphaFoldDB" id="A0A4R1P5X8"/>
<dbReference type="Gene3D" id="3.40.50.720">
    <property type="entry name" value="NAD(P)-binding Rossmann-like Domain"/>
    <property type="match status" value="1"/>
</dbReference>
<feature type="domain" description="C-methyltransferase" evidence="1">
    <location>
        <begin position="276"/>
        <end position="372"/>
    </location>
</feature>
<keyword evidence="2" id="KW-0808">Transferase</keyword>
<dbReference type="EMBL" id="SMMU01000039">
    <property type="protein sequence ID" value="TCL21662.1"/>
    <property type="molecule type" value="Genomic_DNA"/>
</dbReference>
<dbReference type="GO" id="GO:0008168">
    <property type="term" value="F:methyltransferase activity"/>
    <property type="evidence" value="ECO:0007669"/>
    <property type="project" value="UniProtKB-KW"/>
</dbReference>
<evidence type="ECO:0000259" key="1">
    <source>
        <dbReference type="Pfam" id="PF08484"/>
    </source>
</evidence>
<gene>
    <name evidence="2" type="ORF">EV691_13918</name>
</gene>
<reference evidence="2 3" key="1">
    <citation type="submission" date="2019-03" db="EMBL/GenBank/DDBJ databases">
        <title>Genomic Encyclopedia of Type Strains, Phase IV (KMG-IV): sequencing the most valuable type-strain genomes for metagenomic binning, comparative biology and taxonomic classification.</title>
        <authorList>
            <person name="Goeker M."/>
        </authorList>
    </citation>
    <scope>NUCLEOTIDE SEQUENCE [LARGE SCALE GENOMIC DNA]</scope>
    <source>
        <strain evidence="2 3">DSM 2286</strain>
    </source>
</reference>
<organism evidence="2 3">
    <name type="scientific">Azotobacter chroococcum</name>
    <dbReference type="NCBI Taxonomy" id="353"/>
    <lineage>
        <taxon>Bacteria</taxon>
        <taxon>Pseudomonadati</taxon>
        <taxon>Pseudomonadota</taxon>
        <taxon>Gammaproteobacteria</taxon>
        <taxon>Pseudomonadales</taxon>
        <taxon>Pseudomonadaceae</taxon>
        <taxon>Azotobacter</taxon>
    </lineage>
</organism>
<dbReference type="InterPro" id="IPR029063">
    <property type="entry name" value="SAM-dependent_MTases_sf"/>
</dbReference>
<evidence type="ECO:0000313" key="3">
    <source>
        <dbReference type="Proteomes" id="UP000295169"/>
    </source>
</evidence>